<organism evidence="2 3">
    <name type="scientific">Onchocerca volvulus</name>
    <dbReference type="NCBI Taxonomy" id="6282"/>
    <lineage>
        <taxon>Eukaryota</taxon>
        <taxon>Metazoa</taxon>
        <taxon>Ecdysozoa</taxon>
        <taxon>Nematoda</taxon>
        <taxon>Chromadorea</taxon>
        <taxon>Rhabditida</taxon>
        <taxon>Spirurina</taxon>
        <taxon>Spiruromorpha</taxon>
        <taxon>Filarioidea</taxon>
        <taxon>Onchocercidae</taxon>
        <taxon>Onchocerca</taxon>
    </lineage>
</organism>
<evidence type="ECO:0000313" key="2">
    <source>
        <dbReference type="EnsemblMetazoa" id="OVOC47.1"/>
    </source>
</evidence>
<dbReference type="EMBL" id="CMVM020000017">
    <property type="status" value="NOT_ANNOTATED_CDS"/>
    <property type="molecule type" value="Genomic_DNA"/>
</dbReference>
<keyword evidence="3" id="KW-1185">Reference proteome</keyword>
<sequence length="78" mass="8884">MGDKPYKIFKQRSHLKKRKHRHGEKRSLNARCATKDANILADSITQSSEKTSAVTRGPSHVMNATKNSFTERESENNK</sequence>
<feature type="region of interest" description="Disordered" evidence="1">
    <location>
        <begin position="47"/>
        <end position="78"/>
    </location>
</feature>
<dbReference type="EnsemblMetazoa" id="OVOC47.1">
    <property type="protein sequence ID" value="OVOC47.1"/>
    <property type="gene ID" value="WBGene00236856"/>
</dbReference>
<dbReference type="AlphaFoldDB" id="A0A8R1XVT1"/>
<reference evidence="2" key="2">
    <citation type="submission" date="2022-06" db="UniProtKB">
        <authorList>
            <consortium name="EnsemblMetazoa"/>
        </authorList>
    </citation>
    <scope>IDENTIFICATION</scope>
</reference>
<evidence type="ECO:0000256" key="1">
    <source>
        <dbReference type="SAM" id="MobiDB-lite"/>
    </source>
</evidence>
<feature type="compositionally biased region" description="Basic and acidic residues" evidence="1">
    <location>
        <begin position="69"/>
        <end position="78"/>
    </location>
</feature>
<accession>A0A8R1XVT1</accession>
<dbReference type="Proteomes" id="UP000024404">
    <property type="component" value="Unassembled WGS sequence"/>
</dbReference>
<name>A0A8R1XVT1_ONCVO</name>
<proteinExistence type="predicted"/>
<feature type="region of interest" description="Disordered" evidence="1">
    <location>
        <begin position="1"/>
        <end position="26"/>
    </location>
</feature>
<feature type="compositionally biased region" description="Basic residues" evidence="1">
    <location>
        <begin position="7"/>
        <end position="24"/>
    </location>
</feature>
<reference evidence="3" key="1">
    <citation type="submission" date="2013-10" db="EMBL/GenBank/DDBJ databases">
        <title>Genome sequencing of Onchocerca volvulus.</title>
        <authorList>
            <person name="Cotton J."/>
            <person name="Tsai J."/>
            <person name="Stanley E."/>
            <person name="Tracey A."/>
            <person name="Holroyd N."/>
            <person name="Lustigman S."/>
            <person name="Berriman M."/>
        </authorList>
    </citation>
    <scope>NUCLEOTIDE SEQUENCE</scope>
</reference>
<evidence type="ECO:0000313" key="3">
    <source>
        <dbReference type="Proteomes" id="UP000024404"/>
    </source>
</evidence>
<protein>
    <submittedName>
        <fullName evidence="2">Uncharacterized protein</fullName>
    </submittedName>
</protein>